<dbReference type="RefSeq" id="WP_057395871.1">
    <property type="nucleotide sequence ID" value="NZ_LJXB01000044.1"/>
</dbReference>
<proteinExistence type="inferred from homology"/>
<reference evidence="3 4" key="1">
    <citation type="submission" date="2015-09" db="EMBL/GenBank/DDBJ databases">
        <authorList>
            <person name="Jackson K.R."/>
            <person name="Lunt B.L."/>
            <person name="Fisher J.N.B."/>
            <person name="Gardner A.V."/>
            <person name="Bailey M.E."/>
            <person name="Deus L.M."/>
            <person name="Earl A.S."/>
            <person name="Gibby P.D."/>
            <person name="Hartmann K.A."/>
            <person name="Liu J.E."/>
            <person name="Manci A.M."/>
            <person name="Nielsen D.A."/>
            <person name="Solomon M.B."/>
            <person name="Breakwell D.P."/>
            <person name="Burnett S.H."/>
            <person name="Grose J.H."/>
        </authorList>
    </citation>
    <scope>NUCLEOTIDE SEQUENCE [LARGE SCALE GENOMIC DNA]</scope>
    <source>
        <strain evidence="3 4">S613</strain>
    </source>
</reference>
<protein>
    <submittedName>
        <fullName evidence="3">Enoyl-CoA hydratase/isomerase family protein</fullName>
    </submittedName>
</protein>
<dbReference type="InterPro" id="IPR001753">
    <property type="entry name" value="Enoyl-CoA_hydra/iso"/>
</dbReference>
<comment type="caution">
    <text evidence="3">The sequence shown here is derived from an EMBL/GenBank/DDBJ whole genome shotgun (WGS) entry which is preliminary data.</text>
</comment>
<evidence type="ECO:0000313" key="3">
    <source>
        <dbReference type="EMBL" id="KPU61863.1"/>
    </source>
</evidence>
<dbReference type="EMBL" id="LJXB01000044">
    <property type="protein sequence ID" value="KPU61863.1"/>
    <property type="molecule type" value="Genomic_DNA"/>
</dbReference>
<dbReference type="GO" id="GO:0016853">
    <property type="term" value="F:isomerase activity"/>
    <property type="evidence" value="ECO:0007669"/>
    <property type="project" value="UniProtKB-KW"/>
</dbReference>
<dbReference type="InterPro" id="IPR018376">
    <property type="entry name" value="Enoyl-CoA_hyd/isom_CS"/>
</dbReference>
<evidence type="ECO:0000256" key="1">
    <source>
        <dbReference type="ARBA" id="ARBA00005254"/>
    </source>
</evidence>
<dbReference type="SUPFAM" id="SSF52096">
    <property type="entry name" value="ClpP/crotonase"/>
    <property type="match status" value="1"/>
</dbReference>
<dbReference type="Proteomes" id="UP000050349">
    <property type="component" value="Unassembled WGS sequence"/>
</dbReference>
<name>A0A0P8X6R2_PSEFL</name>
<evidence type="ECO:0000313" key="4">
    <source>
        <dbReference type="Proteomes" id="UP000050349"/>
    </source>
</evidence>
<sequence>MGKVEFEIENQVAVVRFTNPDKGFIDFDMLMQLGGVMDTLEGDPNVRVIIFTGGQSEEFIRHVSVDDLMAFGEAVRVGSEAGLPDPLAMRNPLRDAWEKVEHSQKPTIAAINGYCMGGGLELALCCDIRIAGAGTYTIGHPEIQLGIITGAGASVRLARAVGTGKALEWILRGRTFFPEEAAREGLVHHYVTEDVVTAAQRIASEFLNKPAAALSFIKKLVRSSEDQSVSESLDREGAAFVHLMAHDKKTVQMMKDYVAGGHKLEKL</sequence>
<gene>
    <name evidence="3" type="ORF">AN403_6130</name>
</gene>
<accession>A0A0P8X6R2</accession>
<dbReference type="CDD" id="cd06558">
    <property type="entry name" value="crotonase-like"/>
    <property type="match status" value="1"/>
</dbReference>
<dbReference type="AlphaFoldDB" id="A0A0P8X6R2"/>
<dbReference type="Pfam" id="PF00378">
    <property type="entry name" value="ECH_1"/>
    <property type="match status" value="1"/>
</dbReference>
<comment type="similarity">
    <text evidence="1 2">Belongs to the enoyl-CoA hydratase/isomerase family.</text>
</comment>
<dbReference type="Gene3D" id="3.90.226.10">
    <property type="entry name" value="2-enoyl-CoA Hydratase, Chain A, domain 1"/>
    <property type="match status" value="1"/>
</dbReference>
<dbReference type="InterPro" id="IPR029045">
    <property type="entry name" value="ClpP/crotonase-like_dom_sf"/>
</dbReference>
<dbReference type="GO" id="GO:0006635">
    <property type="term" value="P:fatty acid beta-oxidation"/>
    <property type="evidence" value="ECO:0007669"/>
    <property type="project" value="TreeGrafter"/>
</dbReference>
<dbReference type="PANTHER" id="PTHR11941">
    <property type="entry name" value="ENOYL-COA HYDRATASE-RELATED"/>
    <property type="match status" value="1"/>
</dbReference>
<dbReference type="PANTHER" id="PTHR11941:SF54">
    <property type="entry name" value="ENOYL-COA HYDRATASE, MITOCHONDRIAL"/>
    <property type="match status" value="1"/>
</dbReference>
<dbReference type="PATRIC" id="fig|294.162.peg.344"/>
<dbReference type="PROSITE" id="PS00166">
    <property type="entry name" value="ENOYL_COA_HYDRATASE"/>
    <property type="match status" value="1"/>
</dbReference>
<organism evidence="3 4">
    <name type="scientific">Pseudomonas fluorescens</name>
    <dbReference type="NCBI Taxonomy" id="294"/>
    <lineage>
        <taxon>Bacteria</taxon>
        <taxon>Pseudomonadati</taxon>
        <taxon>Pseudomonadota</taxon>
        <taxon>Gammaproteobacteria</taxon>
        <taxon>Pseudomonadales</taxon>
        <taxon>Pseudomonadaceae</taxon>
        <taxon>Pseudomonas</taxon>
    </lineage>
</organism>
<dbReference type="OrthoDB" id="9777711at2"/>
<keyword evidence="3" id="KW-0413">Isomerase</keyword>
<evidence type="ECO:0000256" key="2">
    <source>
        <dbReference type="RuleBase" id="RU003707"/>
    </source>
</evidence>